<reference evidence="3 4" key="1">
    <citation type="journal article" date="2019" name="Int. J. Syst. Evol. Microbiol.">
        <title>The Global Catalogue of Microorganisms (GCM) 10K type strain sequencing project: providing services to taxonomists for standard genome sequencing and annotation.</title>
        <authorList>
            <consortium name="The Broad Institute Genomics Platform"/>
            <consortium name="The Broad Institute Genome Sequencing Center for Infectious Disease"/>
            <person name="Wu L."/>
            <person name="Ma J."/>
        </authorList>
    </citation>
    <scope>NUCLEOTIDE SEQUENCE [LARGE SCALE GENOMIC DNA]</scope>
    <source>
        <strain evidence="3 4">JCM 16021</strain>
    </source>
</reference>
<dbReference type="CDD" id="cd00293">
    <property type="entry name" value="USP-like"/>
    <property type="match status" value="1"/>
</dbReference>
<feature type="domain" description="UspA" evidence="2">
    <location>
        <begin position="21"/>
        <end position="156"/>
    </location>
</feature>
<evidence type="ECO:0000313" key="3">
    <source>
        <dbReference type="EMBL" id="GAA2121775.1"/>
    </source>
</evidence>
<dbReference type="Pfam" id="PF00582">
    <property type="entry name" value="Usp"/>
    <property type="match status" value="2"/>
</dbReference>
<dbReference type="InterPro" id="IPR006015">
    <property type="entry name" value="Universal_stress_UspA"/>
</dbReference>
<dbReference type="SUPFAM" id="SSF52402">
    <property type="entry name" value="Adenine nucleotide alpha hydrolases-like"/>
    <property type="match status" value="2"/>
</dbReference>
<dbReference type="Proteomes" id="UP001500575">
    <property type="component" value="Unassembled WGS sequence"/>
</dbReference>
<organism evidence="3 4">
    <name type="scientific">Nocardioides bigeumensis</name>
    <dbReference type="NCBI Taxonomy" id="433657"/>
    <lineage>
        <taxon>Bacteria</taxon>
        <taxon>Bacillati</taxon>
        <taxon>Actinomycetota</taxon>
        <taxon>Actinomycetes</taxon>
        <taxon>Propionibacteriales</taxon>
        <taxon>Nocardioidaceae</taxon>
        <taxon>Nocardioides</taxon>
    </lineage>
</organism>
<gene>
    <name evidence="3" type="ORF">GCM10009843_16300</name>
</gene>
<keyword evidence="4" id="KW-1185">Reference proteome</keyword>
<dbReference type="PRINTS" id="PR01438">
    <property type="entry name" value="UNVRSLSTRESS"/>
</dbReference>
<dbReference type="PANTHER" id="PTHR46268">
    <property type="entry name" value="STRESS RESPONSE PROTEIN NHAX"/>
    <property type="match status" value="1"/>
</dbReference>
<evidence type="ECO:0000256" key="1">
    <source>
        <dbReference type="ARBA" id="ARBA00008791"/>
    </source>
</evidence>
<name>A0ABN2Y408_9ACTN</name>
<evidence type="ECO:0000313" key="4">
    <source>
        <dbReference type="Proteomes" id="UP001500575"/>
    </source>
</evidence>
<protein>
    <submittedName>
        <fullName evidence="3">Universal stress protein</fullName>
    </submittedName>
</protein>
<dbReference type="InterPro" id="IPR014729">
    <property type="entry name" value="Rossmann-like_a/b/a_fold"/>
</dbReference>
<dbReference type="PANTHER" id="PTHR46268:SF6">
    <property type="entry name" value="UNIVERSAL STRESS PROTEIN UP12"/>
    <property type="match status" value="1"/>
</dbReference>
<dbReference type="EMBL" id="BAAAQQ010000007">
    <property type="protein sequence ID" value="GAA2121775.1"/>
    <property type="molecule type" value="Genomic_DNA"/>
</dbReference>
<dbReference type="RefSeq" id="WP_344303185.1">
    <property type="nucleotide sequence ID" value="NZ_BAAAQQ010000007.1"/>
</dbReference>
<sequence length="308" mass="32840">MTTHAREQHHPVVTNPSLVPYGAVVVGVDAILTDIVLDWAIDHARAQGRPLVLAHASGPAWAERTVLDAEQLRDKLVKVGEDALEHGYERARRRAGDDVRIERFVGIEDAAELLVGLSRRASLVVVGSHGRGPVGRLLLGSVGVVVAERAACPVAVHRPRRVGVVRQGVLVGIGATAHSRSTLEVAFRLASSHRLPLTIVHSRSELEATATGPHLVSGDALQDVDEERLQVAETIAGLREDHPDVHTTVHLARGRPDQALTSLAGRMDLLVVGRHDGRRGQLVGGTAISILEHSSCSVVVVPEVPTAP</sequence>
<comment type="similarity">
    <text evidence="1">Belongs to the universal stress protein A family.</text>
</comment>
<dbReference type="Gene3D" id="3.40.50.620">
    <property type="entry name" value="HUPs"/>
    <property type="match status" value="2"/>
</dbReference>
<dbReference type="InterPro" id="IPR006016">
    <property type="entry name" value="UspA"/>
</dbReference>
<comment type="caution">
    <text evidence="3">The sequence shown here is derived from an EMBL/GenBank/DDBJ whole genome shotgun (WGS) entry which is preliminary data.</text>
</comment>
<feature type="domain" description="UspA" evidence="2">
    <location>
        <begin position="169"/>
        <end position="302"/>
    </location>
</feature>
<proteinExistence type="inferred from homology"/>
<accession>A0ABN2Y408</accession>
<evidence type="ECO:0000259" key="2">
    <source>
        <dbReference type="Pfam" id="PF00582"/>
    </source>
</evidence>